<evidence type="ECO:0000313" key="2">
    <source>
        <dbReference type="Proteomes" id="UP000193144"/>
    </source>
</evidence>
<dbReference type="EMBL" id="MCFA01000007">
    <property type="protein sequence ID" value="ORY18327.1"/>
    <property type="molecule type" value="Genomic_DNA"/>
</dbReference>
<sequence length="255" mass="30134">MSVKSSSFSTWDFPLVQKYAEAYWAKHKIYHNVDFFDWVADPCDTDKVFKYLFETGYLTTAPLLEKERLNNEIHSIFKPSQWRLLFSKRTGPDDSEPYVTPNDSFREVGISWENYVFGCSLDLHEYDVQPLRCAPWDCMFPRDSRLAIPPWSPIPMVWVREWFVKDTWDENSTIATEEHNNREFLFALSAQISVLLFEKLYRETGVFQTYRFQPSPLGSCWSWVLYEKGTQPAFQNRVGMEPGDKQEWPQNAGDW</sequence>
<dbReference type="AlphaFoldDB" id="A0A1Y2A7N8"/>
<name>A0A1Y2A7N8_9PLEO</name>
<reference evidence="1 2" key="1">
    <citation type="submission" date="2016-07" db="EMBL/GenBank/DDBJ databases">
        <title>Pervasive Adenine N6-methylation of Active Genes in Fungi.</title>
        <authorList>
            <consortium name="DOE Joint Genome Institute"/>
            <person name="Mondo S.J."/>
            <person name="Dannebaum R.O."/>
            <person name="Kuo R.C."/>
            <person name="Labutti K."/>
            <person name="Haridas S."/>
            <person name="Kuo A."/>
            <person name="Salamov A."/>
            <person name="Ahrendt S.R."/>
            <person name="Lipzen A."/>
            <person name="Sullivan W."/>
            <person name="Andreopoulos W.B."/>
            <person name="Clum A."/>
            <person name="Lindquist E."/>
            <person name="Daum C."/>
            <person name="Ramamoorthy G.K."/>
            <person name="Gryganskyi A."/>
            <person name="Culley D."/>
            <person name="Magnuson J.K."/>
            <person name="James T.Y."/>
            <person name="O'Malley M.A."/>
            <person name="Stajich J.E."/>
            <person name="Spatafora J.W."/>
            <person name="Visel A."/>
            <person name="Grigoriev I.V."/>
        </authorList>
    </citation>
    <scope>NUCLEOTIDE SEQUENCE [LARGE SCALE GENOMIC DNA]</scope>
    <source>
        <strain evidence="1 2">CBS 115471</strain>
    </source>
</reference>
<organism evidence="1 2">
    <name type="scientific">Clohesyomyces aquaticus</name>
    <dbReference type="NCBI Taxonomy" id="1231657"/>
    <lineage>
        <taxon>Eukaryota</taxon>
        <taxon>Fungi</taxon>
        <taxon>Dikarya</taxon>
        <taxon>Ascomycota</taxon>
        <taxon>Pezizomycotina</taxon>
        <taxon>Dothideomycetes</taxon>
        <taxon>Pleosporomycetidae</taxon>
        <taxon>Pleosporales</taxon>
        <taxon>Lindgomycetaceae</taxon>
        <taxon>Clohesyomyces</taxon>
    </lineage>
</organism>
<dbReference type="OrthoDB" id="10254945at2759"/>
<keyword evidence="2" id="KW-1185">Reference proteome</keyword>
<evidence type="ECO:0000313" key="1">
    <source>
        <dbReference type="EMBL" id="ORY18327.1"/>
    </source>
</evidence>
<proteinExistence type="predicted"/>
<gene>
    <name evidence="1" type="ORF">BCR34DRAFT_596268</name>
</gene>
<comment type="caution">
    <text evidence="1">The sequence shown here is derived from an EMBL/GenBank/DDBJ whole genome shotgun (WGS) entry which is preliminary data.</text>
</comment>
<dbReference type="Proteomes" id="UP000193144">
    <property type="component" value="Unassembled WGS sequence"/>
</dbReference>
<accession>A0A1Y2A7N8</accession>
<protein>
    <submittedName>
        <fullName evidence="1">Uncharacterized protein</fullName>
    </submittedName>
</protein>